<comment type="caution">
    <text evidence="5">Lacks conserved residue(s) required for the propagation of feature annotation.</text>
</comment>
<protein>
    <submittedName>
        <fullName evidence="7">Putative tick metalloprotease</fullName>
    </submittedName>
</protein>
<evidence type="ECO:0000313" key="7">
    <source>
        <dbReference type="EMBL" id="JAB80650.1"/>
    </source>
</evidence>
<dbReference type="AlphaFoldDB" id="V5HB60"/>
<name>V5HB60_IXORI</name>
<feature type="non-terminal residue" evidence="7">
    <location>
        <position position="1"/>
    </location>
</feature>
<keyword evidence="1 7" id="KW-0645">Protease</keyword>
<evidence type="ECO:0000259" key="6">
    <source>
        <dbReference type="PROSITE" id="PS50215"/>
    </source>
</evidence>
<dbReference type="PANTHER" id="PTHR11905">
    <property type="entry name" value="ADAM A DISINTEGRIN AND METALLOPROTEASE DOMAIN"/>
    <property type="match status" value="1"/>
</dbReference>
<dbReference type="GO" id="GO:0004222">
    <property type="term" value="F:metalloendopeptidase activity"/>
    <property type="evidence" value="ECO:0007669"/>
    <property type="project" value="InterPro"/>
</dbReference>
<evidence type="ECO:0000256" key="1">
    <source>
        <dbReference type="ARBA" id="ARBA00022670"/>
    </source>
</evidence>
<feature type="domain" description="Peptidase M12B" evidence="6">
    <location>
        <begin position="1"/>
        <end position="168"/>
    </location>
</feature>
<dbReference type="InterPro" id="IPR001590">
    <property type="entry name" value="Peptidase_M12B"/>
</dbReference>
<evidence type="ECO:0000256" key="4">
    <source>
        <dbReference type="ARBA" id="ARBA00023049"/>
    </source>
</evidence>
<accession>V5HB60</accession>
<evidence type="ECO:0000256" key="2">
    <source>
        <dbReference type="ARBA" id="ARBA00022801"/>
    </source>
</evidence>
<keyword evidence="4 7" id="KW-0482">Metalloprotease</keyword>
<proteinExistence type="evidence at transcript level"/>
<dbReference type="InterPro" id="IPR024079">
    <property type="entry name" value="MetalloPept_cat_dom_sf"/>
</dbReference>
<dbReference type="Pfam" id="PF01421">
    <property type="entry name" value="Reprolysin"/>
    <property type="match status" value="1"/>
</dbReference>
<dbReference type="PANTHER" id="PTHR11905:SF159">
    <property type="entry name" value="ADAM METALLOPROTEASE"/>
    <property type="match status" value="1"/>
</dbReference>
<reference evidence="7" key="1">
    <citation type="journal article" date="2015" name="Sci. Rep.">
        <title>Tissue- and time-dependent transcription in Ixodes ricinus salivary glands and midguts when blood feeding on the vertebrate host.</title>
        <authorList>
            <person name="Kotsyfakis M."/>
            <person name="Schwarz A."/>
            <person name="Erhart J."/>
            <person name="Ribeiro J.M."/>
        </authorList>
    </citation>
    <scope>NUCLEOTIDE SEQUENCE</scope>
    <source>
        <tissue evidence="7">Salivary gland and midgut</tissue>
    </source>
</reference>
<keyword evidence="3" id="KW-0862">Zinc</keyword>
<keyword evidence="2" id="KW-0378">Hydrolase</keyword>
<sequence length="280" mass="30822">LYYLASFTKAVEMRFWGQTAPRVQFVFSGLRWLNKDVQSEIEVTSSDKLDGRKTLKKLTEIVANQSSTIEESDVLILLTGLDVTEGKDSAVQGISYFAGACGPKRVAVVEDDGRTFSGANAAAQQVAHLLGATYDGTVPLVTRCTASEGYIMSKDPHLWKHHQFSSCSKIMMRFSYGFEMSSRWECLKKEPKKVETYLPRLPSVFFTSLTSNSYCTALNNRGYATNCHVKGTVPECMVTCCSTTDNSPISVPAPDGHPCRRNLICLGGKCGTEEPAKTPR</sequence>
<dbReference type="EMBL" id="GANP01003818">
    <property type="protein sequence ID" value="JAB80650.1"/>
    <property type="molecule type" value="mRNA"/>
</dbReference>
<dbReference type="PROSITE" id="PS50215">
    <property type="entry name" value="ADAM_MEPRO"/>
    <property type="match status" value="1"/>
</dbReference>
<organism evidence="7">
    <name type="scientific">Ixodes ricinus</name>
    <name type="common">Common tick</name>
    <name type="synonym">Acarus ricinus</name>
    <dbReference type="NCBI Taxonomy" id="34613"/>
    <lineage>
        <taxon>Eukaryota</taxon>
        <taxon>Metazoa</taxon>
        <taxon>Ecdysozoa</taxon>
        <taxon>Arthropoda</taxon>
        <taxon>Chelicerata</taxon>
        <taxon>Arachnida</taxon>
        <taxon>Acari</taxon>
        <taxon>Parasitiformes</taxon>
        <taxon>Ixodida</taxon>
        <taxon>Ixodoidea</taxon>
        <taxon>Ixodidae</taxon>
        <taxon>Ixodinae</taxon>
        <taxon>Ixodes</taxon>
    </lineage>
</organism>
<dbReference type="SUPFAM" id="SSF55486">
    <property type="entry name" value="Metalloproteases ('zincins'), catalytic domain"/>
    <property type="match status" value="1"/>
</dbReference>
<dbReference type="Gene3D" id="3.40.390.10">
    <property type="entry name" value="Collagenase (Catalytic Domain)"/>
    <property type="match status" value="1"/>
</dbReference>
<evidence type="ECO:0000256" key="3">
    <source>
        <dbReference type="ARBA" id="ARBA00022833"/>
    </source>
</evidence>
<evidence type="ECO:0000256" key="5">
    <source>
        <dbReference type="PROSITE-ProRule" id="PRU00276"/>
    </source>
</evidence>
<dbReference type="GO" id="GO:0006509">
    <property type="term" value="P:membrane protein ectodomain proteolysis"/>
    <property type="evidence" value="ECO:0007669"/>
    <property type="project" value="TreeGrafter"/>
</dbReference>